<dbReference type="InterPro" id="IPR005467">
    <property type="entry name" value="His_kinase_dom"/>
</dbReference>
<evidence type="ECO:0000256" key="8">
    <source>
        <dbReference type="ARBA" id="ARBA00022741"/>
    </source>
</evidence>
<evidence type="ECO:0000256" key="7">
    <source>
        <dbReference type="ARBA" id="ARBA00022692"/>
    </source>
</evidence>
<dbReference type="Proteomes" id="UP001597540">
    <property type="component" value="Unassembled WGS sequence"/>
</dbReference>
<evidence type="ECO:0000256" key="10">
    <source>
        <dbReference type="ARBA" id="ARBA00022840"/>
    </source>
</evidence>
<keyword evidence="11 14" id="KW-1133">Transmembrane helix</keyword>
<evidence type="ECO:0000256" key="14">
    <source>
        <dbReference type="SAM" id="Phobius"/>
    </source>
</evidence>
<evidence type="ECO:0000256" key="2">
    <source>
        <dbReference type="ARBA" id="ARBA00004651"/>
    </source>
</evidence>
<reference evidence="17" key="1">
    <citation type="journal article" date="2019" name="Int. J. Syst. Evol. Microbiol.">
        <title>The Global Catalogue of Microorganisms (GCM) 10K type strain sequencing project: providing services to taxonomists for standard genome sequencing and annotation.</title>
        <authorList>
            <consortium name="The Broad Institute Genomics Platform"/>
            <consortium name="The Broad Institute Genome Sequencing Center for Infectious Disease"/>
            <person name="Wu L."/>
            <person name="Ma J."/>
        </authorList>
    </citation>
    <scope>NUCLEOTIDE SEQUENCE [LARGE SCALE GENOMIC DNA]</scope>
    <source>
        <strain evidence="17">KCTC 33849</strain>
    </source>
</reference>
<protein>
    <recommendedName>
        <fullName evidence="3">histidine kinase</fullName>
        <ecNumber evidence="3">2.7.13.3</ecNumber>
    </recommendedName>
</protein>
<keyword evidence="6" id="KW-0808">Transferase</keyword>
<dbReference type="InterPro" id="IPR050398">
    <property type="entry name" value="HssS/ArlS-like"/>
</dbReference>
<evidence type="ECO:0000256" key="4">
    <source>
        <dbReference type="ARBA" id="ARBA00022475"/>
    </source>
</evidence>
<dbReference type="PANTHER" id="PTHR45528">
    <property type="entry name" value="SENSOR HISTIDINE KINASE CPXA"/>
    <property type="match status" value="1"/>
</dbReference>
<keyword evidence="5" id="KW-0597">Phosphoprotein</keyword>
<comment type="catalytic activity">
    <reaction evidence="1">
        <text>ATP + protein L-histidine = ADP + protein N-phospho-L-histidine.</text>
        <dbReference type="EC" id="2.7.13.3"/>
    </reaction>
</comment>
<dbReference type="Pfam" id="PF02518">
    <property type="entry name" value="HATPase_c"/>
    <property type="match status" value="1"/>
</dbReference>
<dbReference type="Gene3D" id="1.10.287.130">
    <property type="match status" value="1"/>
</dbReference>
<evidence type="ECO:0000259" key="15">
    <source>
        <dbReference type="PROSITE" id="PS50109"/>
    </source>
</evidence>
<evidence type="ECO:0000256" key="13">
    <source>
        <dbReference type="ARBA" id="ARBA00023136"/>
    </source>
</evidence>
<keyword evidence="10" id="KW-0067">ATP-binding</keyword>
<evidence type="ECO:0000256" key="1">
    <source>
        <dbReference type="ARBA" id="ARBA00000085"/>
    </source>
</evidence>
<dbReference type="InterPro" id="IPR003661">
    <property type="entry name" value="HisK_dim/P_dom"/>
</dbReference>
<keyword evidence="7 14" id="KW-0812">Transmembrane</keyword>
<name>A0ABW5SI25_9BACL</name>
<dbReference type="SUPFAM" id="SSF47384">
    <property type="entry name" value="Homodimeric domain of signal transducing histidine kinase"/>
    <property type="match status" value="1"/>
</dbReference>
<accession>A0ABW5SI25</accession>
<comment type="caution">
    <text evidence="16">The sequence shown here is derived from an EMBL/GenBank/DDBJ whole genome shotgun (WGS) entry which is preliminary data.</text>
</comment>
<comment type="subcellular location">
    <subcellularLocation>
        <location evidence="2">Cell membrane</location>
        <topology evidence="2">Multi-pass membrane protein</topology>
    </subcellularLocation>
</comment>
<dbReference type="Gene3D" id="3.30.565.10">
    <property type="entry name" value="Histidine kinase-like ATPase, C-terminal domain"/>
    <property type="match status" value="1"/>
</dbReference>
<feature type="domain" description="Histidine kinase" evidence="15">
    <location>
        <begin position="97"/>
        <end position="309"/>
    </location>
</feature>
<dbReference type="Pfam" id="PF00512">
    <property type="entry name" value="HisKA"/>
    <property type="match status" value="1"/>
</dbReference>
<evidence type="ECO:0000256" key="6">
    <source>
        <dbReference type="ARBA" id="ARBA00022679"/>
    </source>
</evidence>
<dbReference type="SMART" id="SM00387">
    <property type="entry name" value="HATPase_c"/>
    <property type="match status" value="1"/>
</dbReference>
<evidence type="ECO:0000313" key="16">
    <source>
        <dbReference type="EMBL" id="MFD2699431.1"/>
    </source>
</evidence>
<keyword evidence="4" id="KW-1003">Cell membrane</keyword>
<dbReference type="CDD" id="cd00082">
    <property type="entry name" value="HisKA"/>
    <property type="match status" value="1"/>
</dbReference>
<evidence type="ECO:0000256" key="12">
    <source>
        <dbReference type="ARBA" id="ARBA00023012"/>
    </source>
</evidence>
<dbReference type="InterPro" id="IPR036890">
    <property type="entry name" value="HATPase_C_sf"/>
</dbReference>
<organism evidence="16 17">
    <name type="scientific">Paenibacillus shunpengii</name>
    <dbReference type="NCBI Taxonomy" id="2054424"/>
    <lineage>
        <taxon>Bacteria</taxon>
        <taxon>Bacillati</taxon>
        <taxon>Bacillota</taxon>
        <taxon>Bacilli</taxon>
        <taxon>Bacillales</taxon>
        <taxon>Paenibacillaceae</taxon>
        <taxon>Paenibacillus</taxon>
    </lineage>
</organism>
<evidence type="ECO:0000256" key="9">
    <source>
        <dbReference type="ARBA" id="ARBA00022777"/>
    </source>
</evidence>
<dbReference type="GO" id="GO:0016301">
    <property type="term" value="F:kinase activity"/>
    <property type="evidence" value="ECO:0007669"/>
    <property type="project" value="UniProtKB-KW"/>
</dbReference>
<evidence type="ECO:0000313" key="17">
    <source>
        <dbReference type="Proteomes" id="UP001597540"/>
    </source>
</evidence>
<dbReference type="RefSeq" id="WP_379260342.1">
    <property type="nucleotide sequence ID" value="NZ_JBHUMJ010000002.1"/>
</dbReference>
<keyword evidence="13 14" id="KW-0472">Membrane</keyword>
<dbReference type="EC" id="2.7.13.3" evidence="3"/>
<sequence>MINGKGRWQGMWGWVFVFLAMALLLYIIFLRRQLRKLKHAMKDIPDRAGFGSRLFLDFRDKALIELVDEWNQMIDAYEHKNRHVRQMEENVKLSIAGLSHDLRTPLTSIKGYVQLLSETQDESKRIHYLGIVEGSVSRLLEMTDHFYDLARVETNQKEMELTSLPLSSLVEEIFLTYYEQLEKQNIELTFPESLSRVEIIADAYMLIRVIQNVVQNILRYANSTAVIGYELEDGFLLMTVKNDIKPNSKVAVEKVFMRFYTEVTSRTNTEASGLGLYLSKKLIEKMNGKMDAALENQWFILRIYLPVNQIQTEYPLN</sequence>
<dbReference type="SUPFAM" id="SSF55874">
    <property type="entry name" value="ATPase domain of HSP90 chaperone/DNA topoisomerase II/histidine kinase"/>
    <property type="match status" value="1"/>
</dbReference>
<dbReference type="InterPro" id="IPR003594">
    <property type="entry name" value="HATPase_dom"/>
</dbReference>
<keyword evidence="12" id="KW-0902">Two-component regulatory system</keyword>
<dbReference type="PROSITE" id="PS50109">
    <property type="entry name" value="HIS_KIN"/>
    <property type="match status" value="1"/>
</dbReference>
<dbReference type="PANTHER" id="PTHR45528:SF1">
    <property type="entry name" value="SENSOR HISTIDINE KINASE CPXA"/>
    <property type="match status" value="1"/>
</dbReference>
<dbReference type="SMART" id="SM00388">
    <property type="entry name" value="HisKA"/>
    <property type="match status" value="1"/>
</dbReference>
<proteinExistence type="predicted"/>
<evidence type="ECO:0000256" key="5">
    <source>
        <dbReference type="ARBA" id="ARBA00022553"/>
    </source>
</evidence>
<feature type="transmembrane region" description="Helical" evidence="14">
    <location>
        <begin position="12"/>
        <end position="30"/>
    </location>
</feature>
<dbReference type="EMBL" id="JBHUMJ010000002">
    <property type="protein sequence ID" value="MFD2699431.1"/>
    <property type="molecule type" value="Genomic_DNA"/>
</dbReference>
<gene>
    <name evidence="16" type="ORF">ACFSVM_03020</name>
</gene>
<keyword evidence="8" id="KW-0547">Nucleotide-binding</keyword>
<keyword evidence="9 16" id="KW-0418">Kinase</keyword>
<evidence type="ECO:0000256" key="11">
    <source>
        <dbReference type="ARBA" id="ARBA00022989"/>
    </source>
</evidence>
<keyword evidence="17" id="KW-1185">Reference proteome</keyword>
<evidence type="ECO:0000256" key="3">
    <source>
        <dbReference type="ARBA" id="ARBA00012438"/>
    </source>
</evidence>
<dbReference type="InterPro" id="IPR036097">
    <property type="entry name" value="HisK_dim/P_sf"/>
</dbReference>